<comment type="caution">
    <text evidence="2">The sequence shown here is derived from an EMBL/GenBank/DDBJ whole genome shotgun (WGS) entry which is preliminary data.</text>
</comment>
<dbReference type="AlphaFoldDB" id="A0A8H5CK57"/>
<dbReference type="InterPro" id="IPR009784">
    <property type="entry name" value="DUF1349"/>
</dbReference>
<evidence type="ECO:0000313" key="4">
    <source>
        <dbReference type="Proteomes" id="UP000518752"/>
    </source>
</evidence>
<gene>
    <name evidence="3" type="ORF">D9757_009447</name>
    <name evidence="2" type="ORF">D9757_015148</name>
</gene>
<sequence>MSPSFTISAPPSTDIWRKPPSTSRFNAPTHNLLPSTVPLQSFHSARITLEADWTTRYDQGGLLLHLTNQAGLTDRWVKTGIEFYQDKVFLSTVATLTYSDWSITPPSSNSHTRNKTTIEVRREVDELGSSLWVYELIIGNDGEVVDRQPLREVTWFFAEEDGWEINVSAMAARPAELESVLGEEVLLVKFESAEVAVRT</sequence>
<evidence type="ECO:0000313" key="2">
    <source>
        <dbReference type="EMBL" id="KAF5343262.1"/>
    </source>
</evidence>
<evidence type="ECO:0000256" key="1">
    <source>
        <dbReference type="SAM" id="MobiDB-lite"/>
    </source>
</evidence>
<evidence type="ECO:0000313" key="3">
    <source>
        <dbReference type="EMBL" id="KAF5381178.1"/>
    </source>
</evidence>
<reference evidence="2 4" key="1">
    <citation type="journal article" date="2020" name="ISME J.">
        <title>Uncovering the hidden diversity of litter-decomposition mechanisms in mushroom-forming fungi.</title>
        <authorList>
            <person name="Floudas D."/>
            <person name="Bentzer J."/>
            <person name="Ahren D."/>
            <person name="Johansson T."/>
            <person name="Persson P."/>
            <person name="Tunlid A."/>
        </authorList>
    </citation>
    <scope>NUCLEOTIDE SEQUENCE [LARGE SCALE GENOMIC DNA]</scope>
    <source>
        <strain evidence="2 4">CBS 406.79</strain>
    </source>
</reference>
<protein>
    <submittedName>
        <fullName evidence="2">Uncharacterized protein</fullName>
    </submittedName>
</protein>
<dbReference type="Gene3D" id="2.60.120.200">
    <property type="match status" value="1"/>
</dbReference>
<proteinExistence type="predicted"/>
<feature type="compositionally biased region" description="Polar residues" evidence="1">
    <location>
        <begin position="1"/>
        <end position="11"/>
    </location>
</feature>
<organism evidence="2 4">
    <name type="scientific">Collybiopsis confluens</name>
    <dbReference type="NCBI Taxonomy" id="2823264"/>
    <lineage>
        <taxon>Eukaryota</taxon>
        <taxon>Fungi</taxon>
        <taxon>Dikarya</taxon>
        <taxon>Basidiomycota</taxon>
        <taxon>Agaricomycotina</taxon>
        <taxon>Agaricomycetes</taxon>
        <taxon>Agaricomycetidae</taxon>
        <taxon>Agaricales</taxon>
        <taxon>Marasmiineae</taxon>
        <taxon>Omphalotaceae</taxon>
        <taxon>Collybiopsis</taxon>
    </lineage>
</organism>
<accession>A0A8H5CK57</accession>
<dbReference type="Proteomes" id="UP000518752">
    <property type="component" value="Unassembled WGS sequence"/>
</dbReference>
<dbReference type="EMBL" id="JAACJN010000463">
    <property type="protein sequence ID" value="KAF5343262.1"/>
    <property type="molecule type" value="Genomic_DNA"/>
</dbReference>
<dbReference type="EMBL" id="JAACJN010000061">
    <property type="protein sequence ID" value="KAF5381178.1"/>
    <property type="molecule type" value="Genomic_DNA"/>
</dbReference>
<name>A0A8H5CK57_9AGAR</name>
<dbReference type="OrthoDB" id="42525at2759"/>
<feature type="region of interest" description="Disordered" evidence="1">
    <location>
        <begin position="1"/>
        <end position="20"/>
    </location>
</feature>
<dbReference type="PANTHER" id="PTHR35332:SF2">
    <property type="entry name" value="REGULATION OF ENOLASE PROTEIN 1"/>
    <property type="match status" value="1"/>
</dbReference>
<dbReference type="Pfam" id="PF07081">
    <property type="entry name" value="DUF1349"/>
    <property type="match status" value="1"/>
</dbReference>
<dbReference type="PANTHER" id="PTHR35332">
    <property type="entry name" value="REGULATION OF ENOLASE PROTEIN 1"/>
    <property type="match status" value="1"/>
</dbReference>
<keyword evidence="4" id="KW-1185">Reference proteome</keyword>